<evidence type="ECO:0008006" key="7">
    <source>
        <dbReference type="Google" id="ProtNLM"/>
    </source>
</evidence>
<evidence type="ECO:0000256" key="2">
    <source>
        <dbReference type="ARBA" id="ARBA00023163"/>
    </source>
</evidence>
<evidence type="ECO:0000313" key="6">
    <source>
        <dbReference type="Proteomes" id="UP000584931"/>
    </source>
</evidence>
<keyword evidence="4" id="KW-0812">Transmembrane</keyword>
<accession>A0A7Y9XBJ1</accession>
<feature type="region of interest" description="Disordered" evidence="3">
    <location>
        <begin position="155"/>
        <end position="174"/>
    </location>
</feature>
<evidence type="ECO:0000256" key="1">
    <source>
        <dbReference type="ARBA" id="ARBA00023015"/>
    </source>
</evidence>
<evidence type="ECO:0000256" key="4">
    <source>
        <dbReference type="SAM" id="Phobius"/>
    </source>
</evidence>
<comment type="caution">
    <text evidence="5">The sequence shown here is derived from an EMBL/GenBank/DDBJ whole genome shotgun (WGS) entry which is preliminary data.</text>
</comment>
<keyword evidence="4" id="KW-0472">Membrane</keyword>
<sequence length="295" mass="30084">MTSHPDVEALAFFAEELLEPDEERTVASHIDTCATCASTLDELTGVGEALAAAPAPAMPRDVADLLDRRIAEAVRERAAESPARDDAAPAAGAAAGAPASGATVVPLSRRRRRGHGPGFMPKLMMVAAAAVVIGGGGAAVFNGMLSPAADQSSGVAAPLQEEGGGAAAPEAAQSYTPQVVRSETVYTDASLPEQAALTLDRSPVGGAPSSEGVEPMAPVEPVPAGMEECALLLGEEFGTRFTLVDDASYGDGGSRAWVLFAPRGERYEVYVVDPRCAQGGDTAKSVLDQGTVQAP</sequence>
<gene>
    <name evidence="5" type="ORF">HNR06_002335</name>
</gene>
<protein>
    <recommendedName>
        <fullName evidence="7">Zinc-finger domain-containing protein</fullName>
    </recommendedName>
</protein>
<keyword evidence="1" id="KW-0805">Transcription regulation</keyword>
<organism evidence="5 6">
    <name type="scientific">Nocardiopsis sinuspersici</name>
    <dbReference type="NCBI Taxonomy" id="501010"/>
    <lineage>
        <taxon>Bacteria</taxon>
        <taxon>Bacillati</taxon>
        <taxon>Actinomycetota</taxon>
        <taxon>Actinomycetes</taxon>
        <taxon>Streptosporangiales</taxon>
        <taxon>Nocardiopsidaceae</taxon>
        <taxon>Nocardiopsis</taxon>
    </lineage>
</organism>
<proteinExistence type="predicted"/>
<feature type="region of interest" description="Disordered" evidence="3">
    <location>
        <begin position="76"/>
        <end position="118"/>
    </location>
</feature>
<dbReference type="EMBL" id="JACCHL010000001">
    <property type="protein sequence ID" value="NYH52746.1"/>
    <property type="molecule type" value="Genomic_DNA"/>
</dbReference>
<dbReference type="InterPro" id="IPR041916">
    <property type="entry name" value="Anti_sigma_zinc_sf"/>
</dbReference>
<feature type="transmembrane region" description="Helical" evidence="4">
    <location>
        <begin position="119"/>
        <end position="141"/>
    </location>
</feature>
<dbReference type="AlphaFoldDB" id="A0A7Y9XBJ1"/>
<keyword evidence="4" id="KW-1133">Transmembrane helix</keyword>
<name>A0A7Y9XBJ1_9ACTN</name>
<evidence type="ECO:0000313" key="5">
    <source>
        <dbReference type="EMBL" id="NYH52746.1"/>
    </source>
</evidence>
<feature type="compositionally biased region" description="Basic and acidic residues" evidence="3">
    <location>
        <begin position="76"/>
        <end position="87"/>
    </location>
</feature>
<feature type="compositionally biased region" description="Low complexity" evidence="3">
    <location>
        <begin position="88"/>
        <end position="102"/>
    </location>
</feature>
<feature type="compositionally biased region" description="Low complexity" evidence="3">
    <location>
        <begin position="156"/>
        <end position="173"/>
    </location>
</feature>
<dbReference type="Proteomes" id="UP000584931">
    <property type="component" value="Unassembled WGS sequence"/>
</dbReference>
<dbReference type="RefSeq" id="WP_337797853.1">
    <property type="nucleotide sequence ID" value="NZ_JACCHL010000001.1"/>
</dbReference>
<reference evidence="5 6" key="1">
    <citation type="submission" date="2020-07" db="EMBL/GenBank/DDBJ databases">
        <title>Sequencing the genomes of 1000 actinobacteria strains.</title>
        <authorList>
            <person name="Klenk H.-P."/>
        </authorList>
    </citation>
    <scope>NUCLEOTIDE SEQUENCE [LARGE SCALE GENOMIC DNA]</scope>
    <source>
        <strain evidence="5 6">DSM 45278</strain>
    </source>
</reference>
<evidence type="ECO:0000256" key="3">
    <source>
        <dbReference type="SAM" id="MobiDB-lite"/>
    </source>
</evidence>
<keyword evidence="2" id="KW-0804">Transcription</keyword>
<dbReference type="Gene3D" id="1.10.10.1320">
    <property type="entry name" value="Anti-sigma factor, zinc-finger domain"/>
    <property type="match status" value="1"/>
</dbReference>